<dbReference type="EMBL" id="FR907140">
    <property type="protein sequence ID" value="CDQ86156.1"/>
    <property type="molecule type" value="Genomic_DNA"/>
</dbReference>
<reference evidence="5" key="2">
    <citation type="submission" date="2014-03" db="EMBL/GenBank/DDBJ databases">
        <authorList>
            <person name="Genoscope - CEA"/>
        </authorList>
    </citation>
    <scope>NUCLEOTIDE SEQUENCE</scope>
</reference>
<dbReference type="GO" id="GO:0050808">
    <property type="term" value="P:synapse organization"/>
    <property type="evidence" value="ECO:0007669"/>
    <property type="project" value="TreeGrafter"/>
</dbReference>
<dbReference type="GO" id="GO:0048786">
    <property type="term" value="C:presynaptic active zone"/>
    <property type="evidence" value="ECO:0007669"/>
    <property type="project" value="TreeGrafter"/>
</dbReference>
<dbReference type="InterPro" id="IPR029515">
    <property type="entry name" value="Liprin"/>
</dbReference>
<keyword evidence="2" id="KW-0175">Coiled coil</keyword>
<evidence type="ECO:0000256" key="2">
    <source>
        <dbReference type="SAM" id="Coils"/>
    </source>
</evidence>
<feature type="coiled-coil region" evidence="2">
    <location>
        <begin position="30"/>
        <end position="218"/>
    </location>
</feature>
<organism evidence="5 6">
    <name type="scientific">Oncorhynchus mykiss</name>
    <name type="common">Rainbow trout</name>
    <name type="synonym">Salmo gairdneri</name>
    <dbReference type="NCBI Taxonomy" id="8022"/>
    <lineage>
        <taxon>Eukaryota</taxon>
        <taxon>Metazoa</taxon>
        <taxon>Chordata</taxon>
        <taxon>Craniata</taxon>
        <taxon>Vertebrata</taxon>
        <taxon>Euteleostomi</taxon>
        <taxon>Actinopterygii</taxon>
        <taxon>Neopterygii</taxon>
        <taxon>Teleostei</taxon>
        <taxon>Protacanthopterygii</taxon>
        <taxon>Salmoniformes</taxon>
        <taxon>Salmonidae</taxon>
        <taxon>Salmoninae</taxon>
        <taxon>Oncorhynchus</taxon>
    </lineage>
</organism>
<evidence type="ECO:0000256" key="1">
    <source>
        <dbReference type="ARBA" id="ARBA00022737"/>
    </source>
</evidence>
<keyword evidence="1" id="KW-0677">Repeat</keyword>
<dbReference type="PaxDb" id="8022-A0A060Y352"/>
<feature type="compositionally biased region" description="Polar residues" evidence="3">
    <location>
        <begin position="1"/>
        <end position="21"/>
    </location>
</feature>
<sequence length="460" mass="52175">MLEGTDASQKVHSKRLSNGSMESAHEASQVVELQDLLEKQNYELAQMKERMSSLSSRVSEVEQELDTARKDLIKTEEMSTKYQRDIKEVRREAMCQKEDMEERIVTLEKRYLSAQRESTSLHDISDKLENELANKEAFLRQMEDKNRQLLERLELAEQKLQQTMRKAETLPEVEAELAQRIAALTKAEERHGSIEERMRHLEGQLEEKHQELLRARQREKMNEEHNKRLSDTVDRLLTESNERLQLHLKERMAALEEKNVLIQDSEGYRKQYEDSIHEKTHLADEIDKLRSELDQFRLRTGSLTEPTLSRYGCRKRSTGMLAHVDSNASHSFFKLAGCPLGVPLAPTTISCSIALKYFTDPGGEGVDRATGGGDREPRGQRQPGGSQPGPYAPPRSLHHRLGHRLLPGLFLPAQRTLHPQAGPPQHHRHGAHGYHDTGTLLGSGRAVGVVGGVCTSVSQS</sequence>
<gene>
    <name evidence="5" type="ORF">GSONMT00017296001</name>
</gene>
<feature type="region of interest" description="Disordered" evidence="3">
    <location>
        <begin position="415"/>
        <end position="439"/>
    </location>
</feature>
<dbReference type="Pfam" id="PF25526">
    <property type="entry name" value="LIP-1"/>
    <property type="match status" value="1"/>
</dbReference>
<name>A0A060Y352_ONCMY</name>
<evidence type="ECO:0000256" key="3">
    <source>
        <dbReference type="SAM" id="MobiDB-lite"/>
    </source>
</evidence>
<feature type="compositionally biased region" description="Low complexity" evidence="3">
    <location>
        <begin position="380"/>
        <end position="389"/>
    </location>
</feature>
<dbReference type="PANTHER" id="PTHR12587">
    <property type="entry name" value="LAR INTERACTING PROTEIN LIP -RELATED PROTEIN"/>
    <property type="match status" value="1"/>
</dbReference>
<feature type="region of interest" description="Disordered" evidence="3">
    <location>
        <begin position="1"/>
        <end position="27"/>
    </location>
</feature>
<proteinExistence type="predicted"/>
<feature type="region of interest" description="Disordered" evidence="3">
    <location>
        <begin position="362"/>
        <end position="398"/>
    </location>
</feature>
<dbReference type="AlphaFoldDB" id="A0A060Y352"/>
<reference evidence="5" key="1">
    <citation type="journal article" date="2014" name="Nat. Commun.">
        <title>The rainbow trout genome provides novel insights into evolution after whole-genome duplication in vertebrates.</title>
        <authorList>
            <person name="Berthelot C."/>
            <person name="Brunet F."/>
            <person name="Chalopin D."/>
            <person name="Juanchich A."/>
            <person name="Bernard M."/>
            <person name="Noel B."/>
            <person name="Bento P."/>
            <person name="Da Silva C."/>
            <person name="Labadie K."/>
            <person name="Alberti A."/>
            <person name="Aury J.M."/>
            <person name="Louis A."/>
            <person name="Dehais P."/>
            <person name="Bardou P."/>
            <person name="Montfort J."/>
            <person name="Klopp C."/>
            <person name="Cabau C."/>
            <person name="Gaspin C."/>
            <person name="Thorgaard G.H."/>
            <person name="Boussaha M."/>
            <person name="Quillet E."/>
            <person name="Guyomard R."/>
            <person name="Galiana D."/>
            <person name="Bobe J."/>
            <person name="Volff J.N."/>
            <person name="Genet C."/>
            <person name="Wincker P."/>
            <person name="Jaillon O."/>
            <person name="Roest Crollius H."/>
            <person name="Guiguen Y."/>
        </authorList>
    </citation>
    <scope>NUCLEOTIDE SEQUENCE [LARGE SCALE GENOMIC DNA]</scope>
</reference>
<evidence type="ECO:0000313" key="5">
    <source>
        <dbReference type="EMBL" id="CDQ86156.1"/>
    </source>
</evidence>
<accession>A0A060Y352</accession>
<evidence type="ECO:0000259" key="4">
    <source>
        <dbReference type="Pfam" id="PF25526"/>
    </source>
</evidence>
<evidence type="ECO:0000313" key="6">
    <source>
        <dbReference type="Proteomes" id="UP000193380"/>
    </source>
</evidence>
<protein>
    <recommendedName>
        <fullName evidence="4">Liprin-alpha CC2 domain-containing protein</fullName>
    </recommendedName>
</protein>
<dbReference type="PANTHER" id="PTHR12587:SF6">
    <property type="entry name" value="LIPRIN-ALPHA-2"/>
    <property type="match status" value="1"/>
</dbReference>
<dbReference type="InterPro" id="IPR057892">
    <property type="entry name" value="LIP-1_CC2"/>
</dbReference>
<feature type="domain" description="Liprin-alpha CC2" evidence="4">
    <location>
        <begin position="27"/>
        <end position="279"/>
    </location>
</feature>
<dbReference type="STRING" id="8022.A0A060Y352"/>
<dbReference type="Proteomes" id="UP000193380">
    <property type="component" value="Unassembled WGS sequence"/>
</dbReference>